<evidence type="ECO:0000256" key="1">
    <source>
        <dbReference type="ARBA" id="ARBA00023015"/>
    </source>
</evidence>
<dbReference type="PANTHER" id="PTHR30185">
    <property type="entry name" value="CRYPTIC BETA-GLUCOSIDE BGL OPERON ANTITERMINATOR"/>
    <property type="match status" value="1"/>
</dbReference>
<name>A0ABV0EPP3_9ENTE</name>
<gene>
    <name evidence="4" type="ORF">JZO67_001499</name>
</gene>
<accession>A0ABV0EPP3</accession>
<dbReference type="Pfam" id="PF05043">
    <property type="entry name" value="Mga"/>
    <property type="match status" value="1"/>
</dbReference>
<keyword evidence="2" id="KW-0804">Transcription</keyword>
<evidence type="ECO:0000313" key="5">
    <source>
        <dbReference type="Proteomes" id="UP000664357"/>
    </source>
</evidence>
<feature type="domain" description="Mga helix-turn-helix" evidence="3">
    <location>
        <begin position="85"/>
        <end position="169"/>
    </location>
</feature>
<sequence length="494" mass="58199">MKQTLPHFSFISSDEQLTIELSTFLSEKNRYVPIAELTDSFLVSPVKIREILKVLEDDLGSFQNDAFFLDVSKKKGAFLSIDDDHNLKEFISFIILRSPLIQLFTAISFQKFVSVTNYAQENFLSESTVRRSLKRIRSIITPYEITITKNSYLLSGSETQIRYFLFLFFWRIYRGITWPFPSVDIDQIITSTNNILQKKMIQFDTPIEKKRFMFFLAVCRLRISNKNHIKETDLQVSPMTEIEKLFIENFPTRNIKLGLSLAEKRFFFQFCKGLGWLSNLTEQFELEKLQQTSEYQATEDFFNRFQKQFFLIPTEKKLAANLFIFRVHTVARLFKNFHTDMNGFFYNHYLINYYPELTGKLSYLIADLISKDQPLFKQEQFLLIHYLMLVASVDEICRYEKTIYLVYDSTLVPLLQEEQINRIYSYFKDFFHLDISLPAAVNAPDKINFVLTSIPLPEYSAQYPNAKILTISRNLKVSDLMKLESNISEFIQPK</sequence>
<keyword evidence="1" id="KW-0805">Transcription regulation</keyword>
<dbReference type="Proteomes" id="UP000664357">
    <property type="component" value="Unassembled WGS sequence"/>
</dbReference>
<organism evidence="4 5">
    <name type="scientific">Candidatus Enterococcus ferrettii</name>
    <dbReference type="NCBI Taxonomy" id="2815324"/>
    <lineage>
        <taxon>Bacteria</taxon>
        <taxon>Bacillati</taxon>
        <taxon>Bacillota</taxon>
        <taxon>Bacilli</taxon>
        <taxon>Lactobacillales</taxon>
        <taxon>Enterococcaceae</taxon>
        <taxon>Enterococcus</taxon>
    </lineage>
</organism>
<dbReference type="InterPro" id="IPR036388">
    <property type="entry name" value="WH-like_DNA-bd_sf"/>
</dbReference>
<evidence type="ECO:0000256" key="2">
    <source>
        <dbReference type="ARBA" id="ARBA00023163"/>
    </source>
</evidence>
<dbReference type="EMBL" id="JAFREL020000001">
    <property type="protein sequence ID" value="MEO1769548.1"/>
    <property type="molecule type" value="Genomic_DNA"/>
</dbReference>
<evidence type="ECO:0000259" key="3">
    <source>
        <dbReference type="Pfam" id="PF05043"/>
    </source>
</evidence>
<evidence type="ECO:0000313" key="4">
    <source>
        <dbReference type="EMBL" id="MEO1769548.1"/>
    </source>
</evidence>
<protein>
    <recommendedName>
        <fullName evidence="3">Mga helix-turn-helix domain-containing protein</fullName>
    </recommendedName>
</protein>
<dbReference type="PANTHER" id="PTHR30185:SF13">
    <property type="entry name" value="LICABCH OPERON REGULATOR-RELATED"/>
    <property type="match status" value="1"/>
</dbReference>
<dbReference type="InterPro" id="IPR007737">
    <property type="entry name" value="Mga_HTH"/>
</dbReference>
<dbReference type="RefSeq" id="WP_207704461.1">
    <property type="nucleotide sequence ID" value="NZ_JAFREL020000001.1"/>
</dbReference>
<proteinExistence type="predicted"/>
<dbReference type="Gene3D" id="1.10.10.10">
    <property type="entry name" value="Winged helix-like DNA-binding domain superfamily/Winged helix DNA-binding domain"/>
    <property type="match status" value="1"/>
</dbReference>
<comment type="caution">
    <text evidence="4">The sequence shown here is derived from an EMBL/GenBank/DDBJ whole genome shotgun (WGS) entry which is preliminary data.</text>
</comment>
<reference evidence="4 5" key="1">
    <citation type="submission" date="2024-02" db="EMBL/GenBank/DDBJ databases">
        <title>The Genome Sequence of Enterococcus sp. DIV0159.</title>
        <authorList>
            <person name="Earl A."/>
            <person name="Manson A."/>
            <person name="Gilmore M."/>
            <person name="Sanders J."/>
            <person name="Shea T."/>
            <person name="Howe W."/>
            <person name="Livny J."/>
            <person name="Cuomo C."/>
            <person name="Neafsey D."/>
            <person name="Birren B."/>
        </authorList>
    </citation>
    <scope>NUCLEOTIDE SEQUENCE [LARGE SCALE GENOMIC DNA]</scope>
    <source>
        <strain evidence="4 5">665A</strain>
    </source>
</reference>
<keyword evidence="5" id="KW-1185">Reference proteome</keyword>
<dbReference type="InterPro" id="IPR050661">
    <property type="entry name" value="BglG_antiterminators"/>
</dbReference>